<organism evidence="1 2">
    <name type="scientific">Chaenocephalus aceratus</name>
    <name type="common">Blackfin icefish</name>
    <name type="synonym">Chaenichthys aceratus</name>
    <dbReference type="NCBI Taxonomy" id="36190"/>
    <lineage>
        <taxon>Eukaryota</taxon>
        <taxon>Metazoa</taxon>
        <taxon>Chordata</taxon>
        <taxon>Craniata</taxon>
        <taxon>Vertebrata</taxon>
        <taxon>Euteleostomi</taxon>
        <taxon>Actinopterygii</taxon>
        <taxon>Neopterygii</taxon>
        <taxon>Teleostei</taxon>
        <taxon>Neoteleostei</taxon>
        <taxon>Acanthomorphata</taxon>
        <taxon>Eupercaria</taxon>
        <taxon>Perciformes</taxon>
        <taxon>Notothenioidei</taxon>
        <taxon>Channichthyidae</taxon>
        <taxon>Chaenocephalus</taxon>
    </lineage>
</organism>
<proteinExistence type="predicted"/>
<dbReference type="Proteomes" id="UP001057452">
    <property type="component" value="Chromosome 6"/>
</dbReference>
<gene>
    <name evidence="1" type="ORF">KUCAC02_021204</name>
</gene>
<evidence type="ECO:0000313" key="2">
    <source>
        <dbReference type="Proteomes" id="UP001057452"/>
    </source>
</evidence>
<name>A0ACB9XGX7_CHAAC</name>
<feature type="non-terminal residue" evidence="1">
    <location>
        <position position="62"/>
    </location>
</feature>
<feature type="non-terminal residue" evidence="1">
    <location>
        <position position="1"/>
    </location>
</feature>
<comment type="caution">
    <text evidence="1">The sequence shown here is derived from an EMBL/GenBank/DDBJ whole genome shotgun (WGS) entry which is preliminary data.</text>
</comment>
<evidence type="ECO:0000313" key="1">
    <source>
        <dbReference type="EMBL" id="KAI4825524.1"/>
    </source>
</evidence>
<accession>A0ACB9XGX7</accession>
<keyword evidence="2" id="KW-1185">Reference proteome</keyword>
<reference evidence="1" key="1">
    <citation type="submission" date="2022-05" db="EMBL/GenBank/DDBJ databases">
        <title>Chromosome-level genome of Chaenocephalus aceratus.</title>
        <authorList>
            <person name="Park H."/>
        </authorList>
    </citation>
    <scope>NUCLEOTIDE SEQUENCE</scope>
    <source>
        <strain evidence="1">KU_202001</strain>
    </source>
</reference>
<protein>
    <submittedName>
        <fullName evidence="1">Uncharacterized protein</fullName>
    </submittedName>
</protein>
<sequence>QLFHSAPLCSAGRVWSCLGGYIGRRWEGANTGEMSHQGSQRGVKPCLTSAGSVAPLCPLYAP</sequence>
<dbReference type="EMBL" id="CM043790">
    <property type="protein sequence ID" value="KAI4825524.1"/>
    <property type="molecule type" value="Genomic_DNA"/>
</dbReference>